<evidence type="ECO:0000256" key="1">
    <source>
        <dbReference type="SAM" id="Phobius"/>
    </source>
</evidence>
<accession>A0ABD5VAS2</accession>
<keyword evidence="1" id="KW-0472">Membrane</keyword>
<feature type="transmembrane region" description="Helical" evidence="1">
    <location>
        <begin position="157"/>
        <end position="176"/>
    </location>
</feature>
<gene>
    <name evidence="2" type="ORF">ACFQGB_06625</name>
</gene>
<proteinExistence type="predicted"/>
<name>A0ABD5VAS2_9EURY</name>
<dbReference type="Proteomes" id="UP001596395">
    <property type="component" value="Unassembled WGS sequence"/>
</dbReference>
<organism evidence="2 3">
    <name type="scientific">Halorubellus litoreus</name>
    <dbReference type="NCBI Taxonomy" id="755308"/>
    <lineage>
        <taxon>Archaea</taxon>
        <taxon>Methanobacteriati</taxon>
        <taxon>Methanobacteriota</taxon>
        <taxon>Stenosarchaea group</taxon>
        <taxon>Halobacteria</taxon>
        <taxon>Halobacteriales</taxon>
        <taxon>Halorubellaceae</taxon>
        <taxon>Halorubellus</taxon>
    </lineage>
</organism>
<feature type="transmembrane region" description="Helical" evidence="1">
    <location>
        <begin position="117"/>
        <end position="137"/>
    </location>
</feature>
<evidence type="ECO:0000313" key="2">
    <source>
        <dbReference type="EMBL" id="MFC6952534.1"/>
    </source>
</evidence>
<protein>
    <recommendedName>
        <fullName evidence="4">Yip1 domain-containing protein</fullName>
    </recommendedName>
</protein>
<feature type="transmembrane region" description="Helical" evidence="1">
    <location>
        <begin position="89"/>
        <end position="105"/>
    </location>
</feature>
<dbReference type="RefSeq" id="WP_336349508.1">
    <property type="nucleotide sequence ID" value="NZ_JAZAQL010000001.1"/>
</dbReference>
<sequence>MTAGDGLGEMQRLLSGDLDTQTAHGAPNSLPLVFLGLVVAGALGCIVGYVGPGLPAGHNVNVAVPYAALAALLYVFAVAAGPVHVLERLLAGAVTFTWFYAMALDDHVVRQTVSADPTLSVLVPGTVVTVAVAHLTWRAGVLDGLRWPRDIYPRTRNLALIYAPTIYFATSTLVLGL</sequence>
<evidence type="ECO:0008006" key="4">
    <source>
        <dbReference type="Google" id="ProtNLM"/>
    </source>
</evidence>
<dbReference type="AlphaFoldDB" id="A0ABD5VAS2"/>
<feature type="transmembrane region" description="Helical" evidence="1">
    <location>
        <begin position="32"/>
        <end position="51"/>
    </location>
</feature>
<feature type="transmembrane region" description="Helical" evidence="1">
    <location>
        <begin position="63"/>
        <end position="83"/>
    </location>
</feature>
<keyword evidence="3" id="KW-1185">Reference proteome</keyword>
<comment type="caution">
    <text evidence="2">The sequence shown here is derived from an EMBL/GenBank/DDBJ whole genome shotgun (WGS) entry which is preliminary data.</text>
</comment>
<evidence type="ECO:0000313" key="3">
    <source>
        <dbReference type="Proteomes" id="UP001596395"/>
    </source>
</evidence>
<reference evidence="2 3" key="1">
    <citation type="journal article" date="2019" name="Int. J. Syst. Evol. Microbiol.">
        <title>The Global Catalogue of Microorganisms (GCM) 10K type strain sequencing project: providing services to taxonomists for standard genome sequencing and annotation.</title>
        <authorList>
            <consortium name="The Broad Institute Genomics Platform"/>
            <consortium name="The Broad Institute Genome Sequencing Center for Infectious Disease"/>
            <person name="Wu L."/>
            <person name="Ma J."/>
        </authorList>
    </citation>
    <scope>NUCLEOTIDE SEQUENCE [LARGE SCALE GENOMIC DNA]</scope>
    <source>
        <strain evidence="2 3">GX26</strain>
    </source>
</reference>
<keyword evidence="1" id="KW-1133">Transmembrane helix</keyword>
<keyword evidence="1" id="KW-0812">Transmembrane</keyword>
<dbReference type="EMBL" id="JBHSXN010000001">
    <property type="protein sequence ID" value="MFC6952534.1"/>
    <property type="molecule type" value="Genomic_DNA"/>
</dbReference>